<evidence type="ECO:0000313" key="1">
    <source>
        <dbReference type="EMBL" id="CDW38410.1"/>
    </source>
</evidence>
<proteinExistence type="predicted"/>
<protein>
    <submittedName>
        <fullName evidence="1">Putative LOC100214709 [Hydra vulgaris]</fullName>
    </submittedName>
</protein>
<accession>A0A0K2UK34</accession>
<dbReference type="OrthoDB" id="6764673at2759"/>
<name>A0A0K2UK34_LEPSM</name>
<dbReference type="EMBL" id="HACA01021050">
    <property type="protein sequence ID" value="CDW38411.1"/>
    <property type="molecule type" value="Transcribed_RNA"/>
</dbReference>
<reference evidence="1" key="1">
    <citation type="submission" date="2014-05" db="EMBL/GenBank/DDBJ databases">
        <authorList>
            <person name="Chronopoulou M."/>
        </authorList>
    </citation>
    <scope>NUCLEOTIDE SEQUENCE</scope>
    <source>
        <tissue evidence="1">Whole organism</tissue>
    </source>
</reference>
<organism evidence="1">
    <name type="scientific">Lepeophtheirus salmonis</name>
    <name type="common">Salmon louse</name>
    <name type="synonym">Caligus salmonis</name>
    <dbReference type="NCBI Taxonomy" id="72036"/>
    <lineage>
        <taxon>Eukaryota</taxon>
        <taxon>Metazoa</taxon>
        <taxon>Ecdysozoa</taxon>
        <taxon>Arthropoda</taxon>
        <taxon>Crustacea</taxon>
        <taxon>Multicrustacea</taxon>
        <taxon>Hexanauplia</taxon>
        <taxon>Copepoda</taxon>
        <taxon>Siphonostomatoida</taxon>
        <taxon>Caligidae</taxon>
        <taxon>Lepeophtheirus</taxon>
    </lineage>
</organism>
<sequence length="101" mass="11707">MIKIVLGRYNMVAMIPITKVSSSIIKEYYMKVLSVVTQIGFETVATMADAHPANRMFFPDEHGNGTSGEYILNPFANNQQKIYLLFDPFHIFKNFYHQFHQ</sequence>
<dbReference type="EMBL" id="HACA01021049">
    <property type="protein sequence ID" value="CDW38410.1"/>
    <property type="molecule type" value="Transcribed_RNA"/>
</dbReference>
<dbReference type="AlphaFoldDB" id="A0A0K2UK34"/>